<dbReference type="EMBL" id="BSEL01000005">
    <property type="protein sequence ID" value="GLJ68301.1"/>
    <property type="molecule type" value="Genomic_DNA"/>
</dbReference>
<comment type="caution">
    <text evidence="2">The sequence shown here is derived from an EMBL/GenBank/DDBJ whole genome shotgun (WGS) entry which is preliminary data.</text>
</comment>
<sequence length="211" mass="22651">MTETWQAEIALTSDRWTQIPRADRNEGAAAWVEESLTGLREAWGEAWSDELDPTARTLLAHNLAEDLHPGTLAALLHWPVPAPAVSRVRVVLGGGEPIGADEWRQQGFDVDEYTGAALGPGLKCVGSRTGEVDGETVELLTGLFVFATQEASVMVVIEAGSPEVFGLTFAEMPLFLAELEVVGPDGTLFSAEPPPGLTTDPFDLWEDPSLV</sequence>
<proteinExistence type="predicted"/>
<keyword evidence="3" id="KW-1185">Reference proteome</keyword>
<dbReference type="Proteomes" id="UP001142292">
    <property type="component" value="Unassembled WGS sequence"/>
</dbReference>
<gene>
    <name evidence="2" type="ORF">GCM10017579_23370</name>
</gene>
<protein>
    <submittedName>
        <fullName evidence="2">Uncharacterized protein</fullName>
    </submittedName>
</protein>
<feature type="region of interest" description="Disordered" evidence="1">
    <location>
        <begin position="190"/>
        <end position="211"/>
    </location>
</feature>
<organism evidence="2 3">
    <name type="scientific">Nocardioides luteus</name>
    <dbReference type="NCBI Taxonomy" id="1844"/>
    <lineage>
        <taxon>Bacteria</taxon>
        <taxon>Bacillati</taxon>
        <taxon>Actinomycetota</taxon>
        <taxon>Actinomycetes</taxon>
        <taxon>Propionibacteriales</taxon>
        <taxon>Nocardioidaceae</taxon>
        <taxon>Nocardioides</taxon>
    </lineage>
</organism>
<evidence type="ECO:0000313" key="2">
    <source>
        <dbReference type="EMBL" id="GLJ68301.1"/>
    </source>
</evidence>
<reference evidence="2" key="1">
    <citation type="journal article" date="2014" name="Int. J. Syst. Evol. Microbiol.">
        <title>Complete genome of a new Firmicutes species belonging to the dominant human colonic microbiota ('Ruminococcus bicirculans') reveals two chromosomes and a selective capacity to utilize plant glucans.</title>
        <authorList>
            <consortium name="NISC Comparative Sequencing Program"/>
            <person name="Wegmann U."/>
            <person name="Louis P."/>
            <person name="Goesmann A."/>
            <person name="Henrissat B."/>
            <person name="Duncan S.H."/>
            <person name="Flint H.J."/>
        </authorList>
    </citation>
    <scope>NUCLEOTIDE SEQUENCE</scope>
    <source>
        <strain evidence="2">VKM Ac-1246</strain>
    </source>
</reference>
<reference evidence="2" key="2">
    <citation type="submission" date="2023-01" db="EMBL/GenBank/DDBJ databases">
        <authorList>
            <person name="Sun Q."/>
            <person name="Evtushenko L."/>
        </authorList>
    </citation>
    <scope>NUCLEOTIDE SEQUENCE</scope>
    <source>
        <strain evidence="2">VKM Ac-1246</strain>
    </source>
</reference>
<accession>A0ABQ5SWS2</accession>
<name>A0ABQ5SWS2_9ACTN</name>
<evidence type="ECO:0000313" key="3">
    <source>
        <dbReference type="Proteomes" id="UP001142292"/>
    </source>
</evidence>
<evidence type="ECO:0000256" key="1">
    <source>
        <dbReference type="SAM" id="MobiDB-lite"/>
    </source>
</evidence>
<dbReference type="RefSeq" id="WP_189120711.1">
    <property type="nucleotide sequence ID" value="NZ_BMRK01000028.1"/>
</dbReference>